<gene>
    <name evidence="1" type="ORF">Cgig2_031642</name>
</gene>
<comment type="caution">
    <text evidence="1">The sequence shown here is derived from an EMBL/GenBank/DDBJ whole genome shotgun (WGS) entry which is preliminary data.</text>
</comment>
<protein>
    <submittedName>
        <fullName evidence="1">Uncharacterized protein</fullName>
    </submittedName>
</protein>
<proteinExistence type="predicted"/>
<dbReference type="OrthoDB" id="425619at2759"/>
<accession>A0A9Q1GPN7</accession>
<dbReference type="InterPro" id="IPR040256">
    <property type="entry name" value="At4g02000-like"/>
</dbReference>
<dbReference type="PANTHER" id="PTHR31286:SF165">
    <property type="entry name" value="DUF4283 DOMAIN-CONTAINING PROTEIN"/>
    <property type="match status" value="1"/>
</dbReference>
<name>A0A9Q1GPN7_9CARY</name>
<keyword evidence="2" id="KW-1185">Reference proteome</keyword>
<dbReference type="AlphaFoldDB" id="A0A9Q1GPN7"/>
<dbReference type="Proteomes" id="UP001153076">
    <property type="component" value="Unassembled WGS sequence"/>
</dbReference>
<evidence type="ECO:0000313" key="2">
    <source>
        <dbReference type="Proteomes" id="UP001153076"/>
    </source>
</evidence>
<reference evidence="1" key="1">
    <citation type="submission" date="2022-04" db="EMBL/GenBank/DDBJ databases">
        <title>Carnegiea gigantea Genome sequencing and assembly v2.</title>
        <authorList>
            <person name="Copetti D."/>
            <person name="Sanderson M.J."/>
            <person name="Burquez A."/>
            <person name="Wojciechowski M.F."/>
        </authorList>
    </citation>
    <scope>NUCLEOTIDE SEQUENCE</scope>
    <source>
        <strain evidence="1">SGP5-SGP5p</strain>
        <tissue evidence="1">Aerial part</tissue>
    </source>
</reference>
<dbReference type="PANTHER" id="PTHR31286">
    <property type="entry name" value="GLYCINE-RICH CELL WALL STRUCTURAL PROTEIN 1.8-LIKE"/>
    <property type="match status" value="1"/>
</dbReference>
<dbReference type="EMBL" id="JAKOGI010002127">
    <property type="protein sequence ID" value="KAJ8422865.1"/>
    <property type="molecule type" value="Genomic_DNA"/>
</dbReference>
<evidence type="ECO:0000313" key="1">
    <source>
        <dbReference type="EMBL" id="KAJ8422865.1"/>
    </source>
</evidence>
<sequence>MLIKKGLYLVRFLEARDVVNVAHKGLYHFDHKSFIVKSWTPELDINTDQIASLSKLGSILGIPLKTGKHTNKKTVLRYARLLVEMPIDGNFPEYIEFANEKDVLIGQRDVWTRPENLQEKGYAKERMKNQSKYTTSYISAGTASWVDRVFRNQSSSIECQVMRRICNHWQWDHNATQTERGKIIVGWIPSRYSFKTLPKTDQLIHGEVIQFSTSEKFYLTYPLGDFNAVLYQGDKIGGVEVTDGEIRDYVNCLLQCGLHEFNHTGAYFTWANKTI</sequence>
<organism evidence="1 2">
    <name type="scientific">Carnegiea gigantea</name>
    <dbReference type="NCBI Taxonomy" id="171969"/>
    <lineage>
        <taxon>Eukaryota</taxon>
        <taxon>Viridiplantae</taxon>
        <taxon>Streptophyta</taxon>
        <taxon>Embryophyta</taxon>
        <taxon>Tracheophyta</taxon>
        <taxon>Spermatophyta</taxon>
        <taxon>Magnoliopsida</taxon>
        <taxon>eudicotyledons</taxon>
        <taxon>Gunneridae</taxon>
        <taxon>Pentapetalae</taxon>
        <taxon>Caryophyllales</taxon>
        <taxon>Cactineae</taxon>
        <taxon>Cactaceae</taxon>
        <taxon>Cactoideae</taxon>
        <taxon>Echinocereeae</taxon>
        <taxon>Carnegiea</taxon>
    </lineage>
</organism>